<proteinExistence type="predicted"/>
<evidence type="ECO:0000313" key="1">
    <source>
        <dbReference type="EMBL" id="PYH77448.1"/>
    </source>
</evidence>
<dbReference type="GeneID" id="37133646"/>
<dbReference type="AlphaFoldDB" id="A0A319CPM1"/>
<dbReference type="Proteomes" id="UP000248340">
    <property type="component" value="Unassembled WGS sequence"/>
</dbReference>
<dbReference type="STRING" id="1448315.A0A319CPM1"/>
<feature type="non-terminal residue" evidence="1">
    <location>
        <position position="1"/>
    </location>
</feature>
<evidence type="ECO:0000313" key="2">
    <source>
        <dbReference type="Proteomes" id="UP000248340"/>
    </source>
</evidence>
<dbReference type="OrthoDB" id="5315444at2759"/>
<organism evidence="1 2">
    <name type="scientific">Aspergillus uvarum CBS 121591</name>
    <dbReference type="NCBI Taxonomy" id="1448315"/>
    <lineage>
        <taxon>Eukaryota</taxon>
        <taxon>Fungi</taxon>
        <taxon>Dikarya</taxon>
        <taxon>Ascomycota</taxon>
        <taxon>Pezizomycotina</taxon>
        <taxon>Eurotiomycetes</taxon>
        <taxon>Eurotiomycetidae</taxon>
        <taxon>Eurotiales</taxon>
        <taxon>Aspergillaceae</taxon>
        <taxon>Aspergillus</taxon>
        <taxon>Aspergillus subgen. Circumdati</taxon>
    </lineage>
</organism>
<reference evidence="1 2" key="1">
    <citation type="submission" date="2016-12" db="EMBL/GenBank/DDBJ databases">
        <title>The genomes of Aspergillus section Nigri reveals drivers in fungal speciation.</title>
        <authorList>
            <consortium name="DOE Joint Genome Institute"/>
            <person name="Vesth T.C."/>
            <person name="Nybo J."/>
            <person name="Theobald S."/>
            <person name="Brandl J."/>
            <person name="Frisvad J.C."/>
            <person name="Nielsen K.F."/>
            <person name="Lyhne E.K."/>
            <person name="Kogle M.E."/>
            <person name="Kuo A."/>
            <person name="Riley R."/>
            <person name="Clum A."/>
            <person name="Nolan M."/>
            <person name="Lipzen A."/>
            <person name="Salamov A."/>
            <person name="Henrissat B."/>
            <person name="Wiebenga A."/>
            <person name="De Vries R.P."/>
            <person name="Grigoriev I.V."/>
            <person name="Mortensen U.H."/>
            <person name="Andersen M.R."/>
            <person name="Baker S.E."/>
        </authorList>
    </citation>
    <scope>NUCLEOTIDE SEQUENCE [LARGE SCALE GENOMIC DNA]</scope>
    <source>
        <strain evidence="1 2">CBS 121591</strain>
    </source>
</reference>
<accession>A0A319CPM1</accession>
<dbReference type="RefSeq" id="XP_025487648.1">
    <property type="nucleotide sequence ID" value="XM_025630905.1"/>
</dbReference>
<dbReference type="VEuPathDB" id="FungiDB:BO82DRAFT_255528"/>
<feature type="non-terminal residue" evidence="1">
    <location>
        <position position="116"/>
    </location>
</feature>
<sequence>PYEQAVDNFWLNVFQNYFPLQSRYGVERESYTNRQGRFTANVLLTRIMGNELQKVVIVEAKRFPPNPRPGWEQSYRWRQLENQLQNRLAGVRTASRTQHTLYGIAAVGDKVRFYQL</sequence>
<name>A0A319CPM1_9EURO</name>
<gene>
    <name evidence="1" type="ORF">BO82DRAFT_255528</name>
</gene>
<dbReference type="EMBL" id="KZ821741">
    <property type="protein sequence ID" value="PYH77448.1"/>
    <property type="molecule type" value="Genomic_DNA"/>
</dbReference>
<keyword evidence="2" id="KW-1185">Reference proteome</keyword>
<protein>
    <submittedName>
        <fullName evidence="1">Uncharacterized protein</fullName>
    </submittedName>
</protein>